<accession>A0A6G0QAE6</accession>
<dbReference type="Proteomes" id="UP000486351">
    <property type="component" value="Unassembled WGS sequence"/>
</dbReference>
<gene>
    <name evidence="2" type="ORF">PF008_g28727</name>
</gene>
<evidence type="ECO:0000313" key="3">
    <source>
        <dbReference type="Proteomes" id="UP000486351"/>
    </source>
</evidence>
<evidence type="ECO:0000313" key="2">
    <source>
        <dbReference type="EMBL" id="KAE9277977.1"/>
    </source>
</evidence>
<protein>
    <submittedName>
        <fullName evidence="2">Uncharacterized protein</fullName>
    </submittedName>
</protein>
<sequence length="33" mass="3900">MRENTQNSKGKPLAEPLRFRPRARVTGMTWSRQ</sequence>
<dbReference type="EMBL" id="QXFY01004366">
    <property type="protein sequence ID" value="KAE9277977.1"/>
    <property type="molecule type" value="Genomic_DNA"/>
</dbReference>
<feature type="region of interest" description="Disordered" evidence="1">
    <location>
        <begin position="1"/>
        <end position="33"/>
    </location>
</feature>
<name>A0A6G0QAE6_9STRA</name>
<reference evidence="2 3" key="1">
    <citation type="submission" date="2018-09" db="EMBL/GenBank/DDBJ databases">
        <title>Genomic investigation of the strawberry pathogen Phytophthora fragariae indicates pathogenicity is determined by transcriptional variation in three key races.</title>
        <authorList>
            <person name="Adams T.M."/>
            <person name="Armitage A.D."/>
            <person name="Sobczyk M.K."/>
            <person name="Bates H.J."/>
            <person name="Dunwell J.M."/>
            <person name="Nellist C.F."/>
            <person name="Harrison R.J."/>
        </authorList>
    </citation>
    <scope>NUCLEOTIDE SEQUENCE [LARGE SCALE GENOMIC DNA]</scope>
    <source>
        <strain evidence="2 3">NOV-77</strain>
    </source>
</reference>
<dbReference type="AlphaFoldDB" id="A0A6G0QAE6"/>
<organism evidence="2 3">
    <name type="scientific">Phytophthora fragariae</name>
    <dbReference type="NCBI Taxonomy" id="53985"/>
    <lineage>
        <taxon>Eukaryota</taxon>
        <taxon>Sar</taxon>
        <taxon>Stramenopiles</taxon>
        <taxon>Oomycota</taxon>
        <taxon>Peronosporomycetes</taxon>
        <taxon>Peronosporales</taxon>
        <taxon>Peronosporaceae</taxon>
        <taxon>Phytophthora</taxon>
    </lineage>
</organism>
<proteinExistence type="predicted"/>
<comment type="caution">
    <text evidence="2">The sequence shown here is derived from an EMBL/GenBank/DDBJ whole genome shotgun (WGS) entry which is preliminary data.</text>
</comment>
<evidence type="ECO:0000256" key="1">
    <source>
        <dbReference type="SAM" id="MobiDB-lite"/>
    </source>
</evidence>